<organism evidence="1 2">
    <name type="scientific">Portunus trituberculatus</name>
    <name type="common">Swimming crab</name>
    <name type="synonym">Neptunus trituberculatus</name>
    <dbReference type="NCBI Taxonomy" id="210409"/>
    <lineage>
        <taxon>Eukaryota</taxon>
        <taxon>Metazoa</taxon>
        <taxon>Ecdysozoa</taxon>
        <taxon>Arthropoda</taxon>
        <taxon>Crustacea</taxon>
        <taxon>Multicrustacea</taxon>
        <taxon>Malacostraca</taxon>
        <taxon>Eumalacostraca</taxon>
        <taxon>Eucarida</taxon>
        <taxon>Decapoda</taxon>
        <taxon>Pleocyemata</taxon>
        <taxon>Brachyura</taxon>
        <taxon>Eubrachyura</taxon>
        <taxon>Portunoidea</taxon>
        <taxon>Portunidae</taxon>
        <taxon>Portuninae</taxon>
        <taxon>Portunus</taxon>
    </lineage>
</organism>
<name>A0A5B7FAF1_PORTR</name>
<comment type="caution">
    <text evidence="1">The sequence shown here is derived from an EMBL/GenBank/DDBJ whole genome shotgun (WGS) entry which is preliminary data.</text>
</comment>
<evidence type="ECO:0000313" key="2">
    <source>
        <dbReference type="Proteomes" id="UP000324222"/>
    </source>
</evidence>
<keyword evidence="2" id="KW-1185">Reference proteome</keyword>
<accession>A0A5B7FAF1</accession>
<dbReference type="Proteomes" id="UP000324222">
    <property type="component" value="Unassembled WGS sequence"/>
</dbReference>
<sequence length="68" mass="7349">MVPVSPAAPRSIQVAPSPTCCPPCRDALRPARPSPLCQTRQQLIQVPLLEIRPWGIIAAGQQRIAGLR</sequence>
<dbReference type="AlphaFoldDB" id="A0A5B7FAF1"/>
<protein>
    <submittedName>
        <fullName evidence="1">Uncharacterized protein</fullName>
    </submittedName>
</protein>
<evidence type="ECO:0000313" key="1">
    <source>
        <dbReference type="EMBL" id="MPC43422.1"/>
    </source>
</evidence>
<dbReference type="EMBL" id="VSRR010005824">
    <property type="protein sequence ID" value="MPC43422.1"/>
    <property type="molecule type" value="Genomic_DNA"/>
</dbReference>
<gene>
    <name evidence="1" type="ORF">E2C01_037068</name>
</gene>
<reference evidence="1 2" key="1">
    <citation type="submission" date="2019-05" db="EMBL/GenBank/DDBJ databases">
        <title>Another draft genome of Portunus trituberculatus and its Hox gene families provides insights of decapod evolution.</title>
        <authorList>
            <person name="Jeong J.-H."/>
            <person name="Song I."/>
            <person name="Kim S."/>
            <person name="Choi T."/>
            <person name="Kim D."/>
            <person name="Ryu S."/>
            <person name="Kim W."/>
        </authorList>
    </citation>
    <scope>NUCLEOTIDE SEQUENCE [LARGE SCALE GENOMIC DNA]</scope>
    <source>
        <tissue evidence="1">Muscle</tissue>
    </source>
</reference>
<proteinExistence type="predicted"/>